<dbReference type="PANTHER" id="PTHR15615:SF27">
    <property type="entry name" value="PHO85 CYCLIN CLG1"/>
    <property type="match status" value="1"/>
</dbReference>
<dbReference type="PANTHER" id="PTHR15615">
    <property type="match status" value="1"/>
</dbReference>
<dbReference type="EMBL" id="MU167223">
    <property type="protein sequence ID" value="KAG0149975.1"/>
    <property type="molecule type" value="Genomic_DNA"/>
</dbReference>
<dbReference type="InterPro" id="IPR036915">
    <property type="entry name" value="Cyclin-like_sf"/>
</dbReference>
<dbReference type="CDD" id="cd20557">
    <property type="entry name" value="CYCLIN_ScPCL1-like"/>
    <property type="match status" value="1"/>
</dbReference>
<evidence type="ECO:0000313" key="1">
    <source>
        <dbReference type="EMBL" id="KAG0149975.1"/>
    </source>
</evidence>
<evidence type="ECO:0008006" key="3">
    <source>
        <dbReference type="Google" id="ProtNLM"/>
    </source>
</evidence>
<keyword evidence="2" id="KW-1185">Reference proteome</keyword>
<dbReference type="GO" id="GO:0000307">
    <property type="term" value="C:cyclin-dependent protein kinase holoenzyme complex"/>
    <property type="evidence" value="ECO:0007669"/>
    <property type="project" value="TreeGrafter"/>
</dbReference>
<dbReference type="SUPFAM" id="SSF47954">
    <property type="entry name" value="Cyclin-like"/>
    <property type="match status" value="1"/>
</dbReference>
<accession>A0A9P6NUZ6</accession>
<dbReference type="GO" id="GO:0005634">
    <property type="term" value="C:nucleus"/>
    <property type="evidence" value="ECO:0007669"/>
    <property type="project" value="TreeGrafter"/>
</dbReference>
<dbReference type="Gene3D" id="1.10.472.10">
    <property type="entry name" value="Cyclin-like"/>
    <property type="match status" value="1"/>
</dbReference>
<dbReference type="OrthoDB" id="244495at2759"/>
<sequence length="575" mass="63993">MSLYTPWATYGVSPLPPIAPSESSSNREVLWTDTRNPELLRYAMNLTGSGPQLALAEAEPAQGSRLKRLPPPGVPRLLRVPTTDPSYYCHSLMQKNCANEHPNLVSRNSVSPTNTHHYCYPPVSSSYGHLIPARQFPSRNSPHLLQQNLQGPSSQDGLFHSSPIISPTQAALYPITTYSTYSSEPPRRSKAALAAEDWDHPSFARPPHRPIDPKPKASAIPRIVDLPSIHVPTSLGIQYDIPKPTEPEDSLVPSSYPVPPPPPYEQSAAPLADLAAEMVWERCFNPPQHRSNSISPLMNTLASPVNDVGFPWPLSTDHPSHYARGYDHISTKFGYQWDRVPSEHHRRISPVNTFGAIGAEAKARRAQQAHQHNGIKPMKTETKPAFRRWTRQVLEQTLLSPQVLVLALYYVDVLSGKDVFGDANRGKASLMPYKILLAGLVLANKTLDDHSYKNSTFANVSSMTNAEVNTIEVAMLKALNFDTVPNLEEWGRWVGEVVWAGERVGMGLRLRKKEEEGVIRQLKHQQAQAYEYLPSFGTHHSHHQHHASISHISPLQHYSIAGGGHRAQAYSIFNE</sequence>
<reference evidence="1" key="1">
    <citation type="submission" date="2013-11" db="EMBL/GenBank/DDBJ databases">
        <title>Genome sequence of the fusiform rust pathogen reveals effectors for host alternation and coevolution with pine.</title>
        <authorList>
            <consortium name="DOE Joint Genome Institute"/>
            <person name="Smith K."/>
            <person name="Pendleton A."/>
            <person name="Kubisiak T."/>
            <person name="Anderson C."/>
            <person name="Salamov A."/>
            <person name="Aerts A."/>
            <person name="Riley R."/>
            <person name="Clum A."/>
            <person name="Lindquist E."/>
            <person name="Ence D."/>
            <person name="Campbell M."/>
            <person name="Kronenberg Z."/>
            <person name="Feau N."/>
            <person name="Dhillon B."/>
            <person name="Hamelin R."/>
            <person name="Burleigh J."/>
            <person name="Smith J."/>
            <person name="Yandell M."/>
            <person name="Nelson C."/>
            <person name="Grigoriev I."/>
            <person name="Davis J."/>
        </authorList>
    </citation>
    <scope>NUCLEOTIDE SEQUENCE</scope>
    <source>
        <strain evidence="1">G11</strain>
    </source>
</reference>
<dbReference type="GO" id="GO:0016538">
    <property type="term" value="F:cyclin-dependent protein serine/threonine kinase regulator activity"/>
    <property type="evidence" value="ECO:0007669"/>
    <property type="project" value="TreeGrafter"/>
</dbReference>
<dbReference type="AlphaFoldDB" id="A0A9P6NUZ6"/>
<evidence type="ECO:0000313" key="2">
    <source>
        <dbReference type="Proteomes" id="UP000886653"/>
    </source>
</evidence>
<dbReference type="Pfam" id="PF08613">
    <property type="entry name" value="Cyclin"/>
    <property type="match status" value="1"/>
</dbReference>
<proteinExistence type="predicted"/>
<name>A0A9P6NUZ6_9BASI</name>
<protein>
    <recommendedName>
        <fullName evidence="3">Cyclin</fullName>
    </recommendedName>
</protein>
<dbReference type="Proteomes" id="UP000886653">
    <property type="component" value="Unassembled WGS sequence"/>
</dbReference>
<dbReference type="GO" id="GO:0019901">
    <property type="term" value="F:protein kinase binding"/>
    <property type="evidence" value="ECO:0007669"/>
    <property type="project" value="InterPro"/>
</dbReference>
<comment type="caution">
    <text evidence="1">The sequence shown here is derived from an EMBL/GenBank/DDBJ whole genome shotgun (WGS) entry which is preliminary data.</text>
</comment>
<gene>
    <name evidence="1" type="ORF">CROQUDRAFT_130943</name>
</gene>
<organism evidence="1 2">
    <name type="scientific">Cronartium quercuum f. sp. fusiforme G11</name>
    <dbReference type="NCBI Taxonomy" id="708437"/>
    <lineage>
        <taxon>Eukaryota</taxon>
        <taxon>Fungi</taxon>
        <taxon>Dikarya</taxon>
        <taxon>Basidiomycota</taxon>
        <taxon>Pucciniomycotina</taxon>
        <taxon>Pucciniomycetes</taxon>
        <taxon>Pucciniales</taxon>
        <taxon>Coleosporiaceae</taxon>
        <taxon>Cronartium</taxon>
    </lineage>
</organism>
<dbReference type="InterPro" id="IPR013922">
    <property type="entry name" value="Cyclin_PHO80-like"/>
</dbReference>